<dbReference type="Proteomes" id="UP000063953">
    <property type="component" value="Chromosome"/>
</dbReference>
<sequence>MLNTAVLAAGLMMGAGAVVADDRVDHFKGEPSPTLEAAVKNFSEYNNRLEAIVKKGEYTDEDLVQIHQLTYTLEVALEKMEEELDDLADVLEEVHVASETFDREKLKKNAPLYLETSRKIVK</sequence>
<name>A0A0K1XH17_9GAMM</name>
<reference evidence="4" key="3">
    <citation type="journal article" date="2022" name="Sci. Total Environ.">
        <title>Prevalence, transmission, and molecular epidemiology of tet(X)-positive bacteria among humans, animals, and environmental niches in China: An epidemiological, and genomic-based study.</title>
        <authorList>
            <person name="Dong N."/>
            <person name="Zeng Y."/>
            <person name="Cai C."/>
            <person name="Sun C."/>
            <person name="Lu J."/>
            <person name="Liu C."/>
            <person name="Zhou H."/>
            <person name="Sun Q."/>
            <person name="Shu L."/>
            <person name="Wang H."/>
            <person name="Wang Y."/>
            <person name="Wang S."/>
            <person name="Wu C."/>
            <person name="Chan E.W."/>
            <person name="Chen G."/>
            <person name="Shen Z."/>
            <person name="Chen S."/>
            <person name="Zhang R."/>
        </authorList>
    </citation>
    <scope>NUCLEOTIDE SEQUENCE</scope>
    <source>
        <strain evidence="4">DF46-2-2</strain>
    </source>
</reference>
<keyword evidence="1" id="KW-0175">Coiled coil</keyword>
<gene>
    <name evidence="3" type="ORF">AKN88_08075</name>
    <name evidence="4" type="ORF">HX099_02505</name>
</gene>
<accession>A0A0K1XH17</accession>
<dbReference type="InterPro" id="IPR046634">
    <property type="entry name" value="DUF6746"/>
</dbReference>
<evidence type="ECO:0000256" key="2">
    <source>
        <dbReference type="SAM" id="SignalP"/>
    </source>
</evidence>
<protein>
    <recommendedName>
        <fullName evidence="6">Soluble cytochrome b562</fullName>
    </recommendedName>
</protein>
<feature type="coiled-coil region" evidence="1">
    <location>
        <begin position="35"/>
        <end position="97"/>
    </location>
</feature>
<evidence type="ECO:0008006" key="6">
    <source>
        <dbReference type="Google" id="ProtNLM"/>
    </source>
</evidence>
<dbReference type="PATRIC" id="fig|1697052.3.peg.1255"/>
<evidence type="ECO:0000256" key="1">
    <source>
        <dbReference type="SAM" id="Coils"/>
    </source>
</evidence>
<dbReference type="STRING" id="1697053.AKN87_10445"/>
<feature type="chain" id="PRO_5005472169" description="Soluble cytochrome b562" evidence="2">
    <location>
        <begin position="21"/>
        <end position="122"/>
    </location>
</feature>
<proteinExistence type="predicted"/>
<reference evidence="4" key="2">
    <citation type="submission" date="2020-06" db="EMBL/GenBank/DDBJ databases">
        <authorList>
            <person name="Dong N."/>
        </authorList>
    </citation>
    <scope>NUCLEOTIDE SEQUENCE</scope>
    <source>
        <strain evidence="4">DF46-2-2</strain>
    </source>
</reference>
<feature type="signal peptide" evidence="2">
    <location>
        <begin position="1"/>
        <end position="20"/>
    </location>
</feature>
<evidence type="ECO:0000313" key="5">
    <source>
        <dbReference type="Proteomes" id="UP000063953"/>
    </source>
</evidence>
<reference evidence="3 5" key="1">
    <citation type="journal article" date="2015" name="Genome Announc.">
        <title>Genome Sequences of Oblitimonas alkaliphila gen. nov. sp. nov. (Proposed), a Novel Bacterium of the Pseudomonadaceae Family.</title>
        <authorList>
            <person name="Lauer A.C."/>
            <person name="Nicholson A.C."/>
            <person name="Humrighouse B.W."/>
            <person name="Emery B."/>
            <person name="Drobish A."/>
            <person name="Juieng P."/>
            <person name="Loparev V."/>
            <person name="McQuiston J.R."/>
        </authorList>
    </citation>
    <scope>NUCLEOTIDE SEQUENCE [LARGE SCALE GENOMIC DNA]</scope>
    <source>
        <strain evidence="3 5">E5571</strain>
    </source>
</reference>
<dbReference type="KEGG" id="pbb:AKN87_10445"/>
<organism evidence="3 5">
    <name type="scientific">Thiopseudomonas alkaliphila</name>
    <dbReference type="NCBI Taxonomy" id="1697053"/>
    <lineage>
        <taxon>Bacteria</taxon>
        <taxon>Pseudomonadati</taxon>
        <taxon>Pseudomonadota</taxon>
        <taxon>Gammaproteobacteria</taxon>
        <taxon>Pseudomonadales</taxon>
        <taxon>Pseudomonadaceae</taxon>
        <taxon>Thiopseudomonas</taxon>
    </lineage>
</organism>
<dbReference type="EMBL" id="CP012365">
    <property type="protein sequence ID" value="AKX60616.1"/>
    <property type="molecule type" value="Genomic_DNA"/>
</dbReference>
<dbReference type="Proteomes" id="UP001173465">
    <property type="component" value="Unassembled WGS sequence"/>
</dbReference>
<dbReference type="Pfam" id="PF20531">
    <property type="entry name" value="DUF6746"/>
    <property type="match status" value="1"/>
</dbReference>
<keyword evidence="2" id="KW-0732">Signal</keyword>
<dbReference type="AlphaFoldDB" id="A0A0K1XH17"/>
<evidence type="ECO:0000313" key="3">
    <source>
        <dbReference type="EMBL" id="AKX60616.1"/>
    </source>
</evidence>
<dbReference type="EMBL" id="JACANB010000001">
    <property type="protein sequence ID" value="MDM1695539.1"/>
    <property type="molecule type" value="Genomic_DNA"/>
</dbReference>
<evidence type="ECO:0000313" key="4">
    <source>
        <dbReference type="EMBL" id="MDM1695539.1"/>
    </source>
</evidence>
<keyword evidence="5" id="KW-1185">Reference proteome</keyword>